<evidence type="ECO:0000259" key="2">
    <source>
        <dbReference type="Pfam" id="PF05425"/>
    </source>
</evidence>
<evidence type="ECO:0000313" key="4">
    <source>
        <dbReference type="Proteomes" id="UP000007590"/>
    </source>
</evidence>
<sequence>MTLHHLLLILHLLAASIWVGGHLILSIRFLPRALKQNDPDIISNFEKQYEPIGMPALLLLIVTGIWMAYDFGLKVNHWFSFLSGIGMVISIKLILLLLTFAFAIHARFFVIPKLSKHNLKEMAVHIVAVTVIGVAMLILGSTIRYGGIH</sequence>
<dbReference type="eggNOG" id="ENOG5032SW8">
    <property type="taxonomic scope" value="Bacteria"/>
</dbReference>
<feature type="transmembrane region" description="Helical" evidence="1">
    <location>
        <begin position="51"/>
        <end position="69"/>
    </location>
</feature>
<name>H8KUA8_SOLCM</name>
<dbReference type="InterPro" id="IPR008457">
    <property type="entry name" value="Cu-R_CopD_dom"/>
</dbReference>
<evidence type="ECO:0000256" key="1">
    <source>
        <dbReference type="SAM" id="Phobius"/>
    </source>
</evidence>
<dbReference type="STRING" id="929556.Solca_2167"/>
<accession>H8KUA8</accession>
<feature type="domain" description="Copper resistance protein D" evidence="2">
    <location>
        <begin position="46"/>
        <end position="140"/>
    </location>
</feature>
<gene>
    <name evidence="3" type="ordered locus">Solca_2167</name>
</gene>
<protein>
    <submittedName>
        <fullName evidence="3">Putative copper export protein</fullName>
    </submittedName>
</protein>
<keyword evidence="4" id="KW-1185">Reference proteome</keyword>
<dbReference type="KEGG" id="scn:Solca_2167"/>
<dbReference type="EMBL" id="CP003349">
    <property type="protein sequence ID" value="AFD07220.1"/>
    <property type="molecule type" value="Genomic_DNA"/>
</dbReference>
<dbReference type="Proteomes" id="UP000007590">
    <property type="component" value="Chromosome"/>
</dbReference>
<keyword evidence="1" id="KW-0472">Membrane</keyword>
<feature type="transmembrane region" description="Helical" evidence="1">
    <location>
        <begin position="81"/>
        <end position="110"/>
    </location>
</feature>
<feature type="transmembrane region" description="Helical" evidence="1">
    <location>
        <begin position="122"/>
        <end position="143"/>
    </location>
</feature>
<organism evidence="3 4">
    <name type="scientific">Solitalea canadensis (strain ATCC 29591 / DSM 3403 / JCM 21819 / LMG 8368 / NBRC 15130 / NCIMB 12057 / USAM 9D)</name>
    <name type="common">Flexibacter canadensis</name>
    <dbReference type="NCBI Taxonomy" id="929556"/>
    <lineage>
        <taxon>Bacteria</taxon>
        <taxon>Pseudomonadati</taxon>
        <taxon>Bacteroidota</taxon>
        <taxon>Sphingobacteriia</taxon>
        <taxon>Sphingobacteriales</taxon>
        <taxon>Sphingobacteriaceae</taxon>
        <taxon>Solitalea</taxon>
    </lineage>
</organism>
<keyword evidence="1" id="KW-1133">Transmembrane helix</keyword>
<proteinExistence type="predicted"/>
<feature type="transmembrane region" description="Helical" evidence="1">
    <location>
        <begin position="6"/>
        <end position="30"/>
    </location>
</feature>
<dbReference type="AlphaFoldDB" id="H8KUA8"/>
<dbReference type="Pfam" id="PF05425">
    <property type="entry name" value="CopD"/>
    <property type="match status" value="1"/>
</dbReference>
<dbReference type="HOGENOM" id="CLU_1764660_0_0_10"/>
<keyword evidence="1" id="KW-0812">Transmembrane</keyword>
<dbReference type="OrthoDB" id="1162754at2"/>
<dbReference type="RefSeq" id="WP_014680447.1">
    <property type="nucleotide sequence ID" value="NC_017770.1"/>
</dbReference>
<reference evidence="3" key="1">
    <citation type="submission" date="2012-02" db="EMBL/GenBank/DDBJ databases">
        <title>The complete genome of Solitalea canadensis DSM 3403.</title>
        <authorList>
            <consortium name="US DOE Joint Genome Institute (JGI-PGF)"/>
            <person name="Lucas S."/>
            <person name="Copeland A."/>
            <person name="Lapidus A."/>
            <person name="Glavina del Rio T."/>
            <person name="Dalin E."/>
            <person name="Tice H."/>
            <person name="Bruce D."/>
            <person name="Goodwin L."/>
            <person name="Pitluck S."/>
            <person name="Peters L."/>
            <person name="Ovchinnikova G."/>
            <person name="Lu M."/>
            <person name="Kyrpides N."/>
            <person name="Mavromatis K."/>
            <person name="Ivanova N."/>
            <person name="Brettin T."/>
            <person name="Detter J.C."/>
            <person name="Han C."/>
            <person name="Larimer F."/>
            <person name="Land M."/>
            <person name="Hauser L."/>
            <person name="Markowitz V."/>
            <person name="Cheng J.-F."/>
            <person name="Hugenholtz P."/>
            <person name="Woyke T."/>
            <person name="Wu D."/>
            <person name="Spring S."/>
            <person name="Schroeder M."/>
            <person name="Kopitz M."/>
            <person name="Brambilla E."/>
            <person name="Klenk H.-P."/>
            <person name="Eisen J.A."/>
        </authorList>
    </citation>
    <scope>NUCLEOTIDE SEQUENCE</scope>
    <source>
        <strain evidence="3">DSM 3403</strain>
    </source>
</reference>
<dbReference type="GO" id="GO:0016020">
    <property type="term" value="C:membrane"/>
    <property type="evidence" value="ECO:0007669"/>
    <property type="project" value="InterPro"/>
</dbReference>
<evidence type="ECO:0000313" key="3">
    <source>
        <dbReference type="EMBL" id="AFD07220.1"/>
    </source>
</evidence>